<dbReference type="AlphaFoldDB" id="A0AAD6SDE0"/>
<organism evidence="1 2">
    <name type="scientific">Mycena alexandri</name>
    <dbReference type="NCBI Taxonomy" id="1745969"/>
    <lineage>
        <taxon>Eukaryota</taxon>
        <taxon>Fungi</taxon>
        <taxon>Dikarya</taxon>
        <taxon>Basidiomycota</taxon>
        <taxon>Agaricomycotina</taxon>
        <taxon>Agaricomycetes</taxon>
        <taxon>Agaricomycetidae</taxon>
        <taxon>Agaricales</taxon>
        <taxon>Marasmiineae</taxon>
        <taxon>Mycenaceae</taxon>
        <taxon>Mycena</taxon>
    </lineage>
</organism>
<name>A0AAD6SDE0_9AGAR</name>
<keyword evidence="2" id="KW-1185">Reference proteome</keyword>
<accession>A0AAD6SDE0</accession>
<dbReference type="Gene3D" id="6.10.140.2220">
    <property type="match status" value="1"/>
</dbReference>
<protein>
    <recommendedName>
        <fullName evidence="3">MYND-type domain-containing protein</fullName>
    </recommendedName>
</protein>
<gene>
    <name evidence="1" type="ORF">C8F04DRAFT_1046398</name>
</gene>
<dbReference type="EMBL" id="JARJCM010000151">
    <property type="protein sequence ID" value="KAJ7025588.1"/>
    <property type="molecule type" value="Genomic_DNA"/>
</dbReference>
<reference evidence="1" key="1">
    <citation type="submission" date="2023-03" db="EMBL/GenBank/DDBJ databases">
        <title>Massive genome expansion in bonnet fungi (Mycena s.s.) driven by repeated elements and novel gene families across ecological guilds.</title>
        <authorList>
            <consortium name="Lawrence Berkeley National Laboratory"/>
            <person name="Harder C.B."/>
            <person name="Miyauchi S."/>
            <person name="Viragh M."/>
            <person name="Kuo A."/>
            <person name="Thoen E."/>
            <person name="Andreopoulos B."/>
            <person name="Lu D."/>
            <person name="Skrede I."/>
            <person name="Drula E."/>
            <person name="Henrissat B."/>
            <person name="Morin E."/>
            <person name="Kohler A."/>
            <person name="Barry K."/>
            <person name="LaButti K."/>
            <person name="Morin E."/>
            <person name="Salamov A."/>
            <person name="Lipzen A."/>
            <person name="Mereny Z."/>
            <person name="Hegedus B."/>
            <person name="Baldrian P."/>
            <person name="Stursova M."/>
            <person name="Weitz H."/>
            <person name="Taylor A."/>
            <person name="Grigoriev I.V."/>
            <person name="Nagy L.G."/>
            <person name="Martin F."/>
            <person name="Kauserud H."/>
        </authorList>
    </citation>
    <scope>NUCLEOTIDE SEQUENCE</scope>
    <source>
        <strain evidence="1">CBHHK200</strain>
    </source>
</reference>
<evidence type="ECO:0000313" key="2">
    <source>
        <dbReference type="Proteomes" id="UP001218188"/>
    </source>
</evidence>
<dbReference type="Proteomes" id="UP001218188">
    <property type="component" value="Unassembled WGS sequence"/>
</dbReference>
<evidence type="ECO:0008006" key="3">
    <source>
        <dbReference type="Google" id="ProtNLM"/>
    </source>
</evidence>
<comment type="caution">
    <text evidence="1">The sequence shown here is derived from an EMBL/GenBank/DDBJ whole genome shotgun (WGS) entry which is preliminary data.</text>
</comment>
<sequence length="222" mass="25758">MTTLNLLIIVYGSCSRDPANDERFGAEQRRAEITLNPIIPATAKTIEQKHKWVEGFLQRIGRDMKHTRNWRCEFCKKHARETVWMNSSWIHLAPPKMNSYVHNICDAGKGPCYEQLRGCEAQVARMNGVPPAGPPLPKTQKSYPMSASCIVCNNEASESRKNLKQCARCELTRYCRFGNLLWTRSRTQKCPDPFLSVECQRQDWKRHKECCKVVKEVKWVWN</sequence>
<evidence type="ECO:0000313" key="1">
    <source>
        <dbReference type="EMBL" id="KAJ7025588.1"/>
    </source>
</evidence>
<proteinExistence type="predicted"/>